<comment type="caution">
    <text evidence="1">The sequence shown here is derived from an EMBL/GenBank/DDBJ whole genome shotgun (WGS) entry which is preliminary data.</text>
</comment>
<organism evidence="1 2">
    <name type="scientific">Ceratitis capitata</name>
    <name type="common">Mediterranean fruit fly</name>
    <name type="synonym">Tephritis capitata</name>
    <dbReference type="NCBI Taxonomy" id="7213"/>
    <lineage>
        <taxon>Eukaryota</taxon>
        <taxon>Metazoa</taxon>
        <taxon>Ecdysozoa</taxon>
        <taxon>Arthropoda</taxon>
        <taxon>Hexapoda</taxon>
        <taxon>Insecta</taxon>
        <taxon>Pterygota</taxon>
        <taxon>Neoptera</taxon>
        <taxon>Endopterygota</taxon>
        <taxon>Diptera</taxon>
        <taxon>Brachycera</taxon>
        <taxon>Muscomorpha</taxon>
        <taxon>Tephritoidea</taxon>
        <taxon>Tephritidae</taxon>
        <taxon>Ceratitis</taxon>
        <taxon>Ceratitis</taxon>
    </lineage>
</organism>
<evidence type="ECO:0000313" key="2">
    <source>
        <dbReference type="Proteomes" id="UP000606786"/>
    </source>
</evidence>
<keyword evidence="2" id="KW-1185">Reference proteome</keyword>
<reference evidence="1" key="1">
    <citation type="submission" date="2020-11" db="EMBL/GenBank/DDBJ databases">
        <authorList>
            <person name="Whitehead M."/>
        </authorList>
    </citation>
    <scope>NUCLEOTIDE SEQUENCE</scope>
    <source>
        <strain evidence="1">EGII</strain>
    </source>
</reference>
<evidence type="ECO:0000313" key="1">
    <source>
        <dbReference type="EMBL" id="CAD7003277.1"/>
    </source>
</evidence>
<gene>
    <name evidence="1" type="ORF">CCAP1982_LOCUS11739</name>
</gene>
<dbReference type="EMBL" id="CAJHJT010000034">
    <property type="protein sequence ID" value="CAD7003277.1"/>
    <property type="molecule type" value="Genomic_DNA"/>
</dbReference>
<name>A0A811V067_CERCA</name>
<proteinExistence type="predicted"/>
<dbReference type="Proteomes" id="UP000606786">
    <property type="component" value="Unassembled WGS sequence"/>
</dbReference>
<accession>A0A811V067</accession>
<sequence>MTMRRTNVYALELEEMPVMKAFKKDIVPMEQVSSMVSNGGGSVTMQRDDEYRNRIMKSKCVIQVEHAVIKDFPSPATHQLSTPASQPTMDINLPIYLCMHSLLSTLAPRRQPSTANQPSITSFVSALALGVNYAPN</sequence>
<dbReference type="AlphaFoldDB" id="A0A811V067"/>
<protein>
    <submittedName>
        <fullName evidence="1">(Mediterranean fruit fly) hypothetical protein</fullName>
    </submittedName>
</protein>